<dbReference type="PROSITE" id="PS00109">
    <property type="entry name" value="PROTEIN_KINASE_TYR"/>
    <property type="match status" value="1"/>
</dbReference>
<evidence type="ECO:0000313" key="3">
    <source>
        <dbReference type="Proteomes" id="UP001175226"/>
    </source>
</evidence>
<comment type="caution">
    <text evidence="2">The sequence shown here is derived from an EMBL/GenBank/DDBJ whole genome shotgun (WGS) entry which is preliminary data.</text>
</comment>
<dbReference type="Pfam" id="PF07714">
    <property type="entry name" value="PK_Tyr_Ser-Thr"/>
    <property type="match status" value="1"/>
</dbReference>
<name>A0AA39JRF7_9AGAR</name>
<evidence type="ECO:0000313" key="2">
    <source>
        <dbReference type="EMBL" id="KAK0447535.1"/>
    </source>
</evidence>
<dbReference type="PROSITE" id="PS50011">
    <property type="entry name" value="PROTEIN_KINASE_DOM"/>
    <property type="match status" value="1"/>
</dbReference>
<dbReference type="InterPro" id="IPR001245">
    <property type="entry name" value="Ser-Thr/Tyr_kinase_cat_dom"/>
</dbReference>
<dbReference type="InterPro" id="IPR000719">
    <property type="entry name" value="Prot_kinase_dom"/>
</dbReference>
<keyword evidence="2" id="KW-0808">Transferase</keyword>
<organism evidence="2 3">
    <name type="scientific">Armillaria borealis</name>
    <dbReference type="NCBI Taxonomy" id="47425"/>
    <lineage>
        <taxon>Eukaryota</taxon>
        <taxon>Fungi</taxon>
        <taxon>Dikarya</taxon>
        <taxon>Basidiomycota</taxon>
        <taxon>Agaricomycotina</taxon>
        <taxon>Agaricomycetes</taxon>
        <taxon>Agaricomycetidae</taxon>
        <taxon>Agaricales</taxon>
        <taxon>Marasmiineae</taxon>
        <taxon>Physalacriaceae</taxon>
        <taxon>Armillaria</taxon>
    </lineage>
</organism>
<dbReference type="EMBL" id="JAUEPT010000011">
    <property type="protein sequence ID" value="KAK0447535.1"/>
    <property type="molecule type" value="Genomic_DNA"/>
</dbReference>
<dbReference type="InterPro" id="IPR011009">
    <property type="entry name" value="Kinase-like_dom_sf"/>
</dbReference>
<accession>A0AA39JRF7</accession>
<dbReference type="GO" id="GO:0004674">
    <property type="term" value="F:protein serine/threonine kinase activity"/>
    <property type="evidence" value="ECO:0007669"/>
    <property type="project" value="TreeGrafter"/>
</dbReference>
<reference evidence="2" key="1">
    <citation type="submission" date="2023-06" db="EMBL/GenBank/DDBJ databases">
        <authorList>
            <consortium name="Lawrence Berkeley National Laboratory"/>
            <person name="Ahrendt S."/>
            <person name="Sahu N."/>
            <person name="Indic B."/>
            <person name="Wong-Bajracharya J."/>
            <person name="Merenyi Z."/>
            <person name="Ke H.-M."/>
            <person name="Monk M."/>
            <person name="Kocsube S."/>
            <person name="Drula E."/>
            <person name="Lipzen A."/>
            <person name="Balint B."/>
            <person name="Henrissat B."/>
            <person name="Andreopoulos B."/>
            <person name="Martin F.M."/>
            <person name="Harder C.B."/>
            <person name="Rigling D."/>
            <person name="Ford K.L."/>
            <person name="Foster G.D."/>
            <person name="Pangilinan J."/>
            <person name="Papanicolaou A."/>
            <person name="Barry K."/>
            <person name="LaButti K."/>
            <person name="Viragh M."/>
            <person name="Koriabine M."/>
            <person name="Yan M."/>
            <person name="Riley R."/>
            <person name="Champramary S."/>
            <person name="Plett K.L."/>
            <person name="Tsai I.J."/>
            <person name="Slot J."/>
            <person name="Sipos G."/>
            <person name="Plett J."/>
            <person name="Nagy L.G."/>
            <person name="Grigoriev I.V."/>
        </authorList>
    </citation>
    <scope>NUCLEOTIDE SEQUENCE</scope>
    <source>
        <strain evidence="2">FPL87.14</strain>
    </source>
</reference>
<keyword evidence="3" id="KW-1185">Reference proteome</keyword>
<dbReference type="Proteomes" id="UP001175226">
    <property type="component" value="Unassembled WGS sequence"/>
</dbReference>
<keyword evidence="2" id="KW-0418">Kinase</keyword>
<dbReference type="InterPro" id="IPR008266">
    <property type="entry name" value="Tyr_kinase_AS"/>
</dbReference>
<proteinExistence type="predicted"/>
<dbReference type="AlphaFoldDB" id="A0AA39JRF7"/>
<dbReference type="Gene3D" id="1.10.510.10">
    <property type="entry name" value="Transferase(Phosphotransferase) domain 1"/>
    <property type="match status" value="1"/>
</dbReference>
<dbReference type="GO" id="GO:0005524">
    <property type="term" value="F:ATP binding"/>
    <property type="evidence" value="ECO:0007669"/>
    <property type="project" value="InterPro"/>
</dbReference>
<dbReference type="InterPro" id="IPR051681">
    <property type="entry name" value="Ser/Thr_Kinases-Pseudokinases"/>
</dbReference>
<feature type="domain" description="Protein kinase" evidence="1">
    <location>
        <begin position="241"/>
        <end position="514"/>
    </location>
</feature>
<evidence type="ECO:0000259" key="1">
    <source>
        <dbReference type="PROSITE" id="PS50011"/>
    </source>
</evidence>
<gene>
    <name evidence="2" type="ORF">EV421DRAFT_2017192</name>
</gene>
<sequence>MENIRLSAIPPPPHPHANMIAPSACGMIDTGPLIATKYPSAHFHHVHTLWVLLHFVEHGAKHKSRNEDRQISMLRPLRRMMCLVKLSVPEHSPLPPVYMNLDNSLHTLDYTIRSQGRRQLEFRIILDEIHNIKETLIQILHTSSTSEQTDQQNFQHLPQRTHEVLDQVRDVLASQDPWRNIEKLATKDNRYLVDILQKELDSPGIQNNEFYRSRCFKALIHLSSTHHVLPRLLFRTDVSGGLDSQAVDGGGYADIWRGRIEGDGPETLVCLKVIRSFTRNSAEEIQKKIEALGHEALIWRNLSHPCILPFLGITKKVFEGKICLVSPWMKNRNINVFLEENPDHDRLTAILEIARGLEYLHSLTPPVVHGDIRGNNIIVTDEQHCCISDFGLTLAVQTDTPKEAKHIGCLNWTPPEIIEPKLFDYSYATRRDIYSFGCTVFEIYSGRNPFYEHKYPGAIMRRIINPRSGKDSLLEKPRNAPDGLWMIVTDCLAYQAKDRPPADVVTIPRTIPPLSIRKSNSESHGLNSLNIIRNYMTKVSELEEICMLSAAPL</sequence>
<dbReference type="PANTHER" id="PTHR44329">
    <property type="entry name" value="SERINE/THREONINE-PROTEIN KINASE TNNI3K-RELATED"/>
    <property type="match status" value="1"/>
</dbReference>
<dbReference type="SUPFAM" id="SSF56112">
    <property type="entry name" value="Protein kinase-like (PK-like)"/>
    <property type="match status" value="1"/>
</dbReference>
<dbReference type="PANTHER" id="PTHR44329:SF214">
    <property type="entry name" value="PROTEIN KINASE DOMAIN-CONTAINING PROTEIN"/>
    <property type="match status" value="1"/>
</dbReference>
<protein>
    <submittedName>
        <fullName evidence="2">Kinase-like domain-containing protein</fullName>
    </submittedName>
</protein>